<proteinExistence type="predicted"/>
<dbReference type="InterPro" id="IPR011009">
    <property type="entry name" value="Kinase-like_dom_sf"/>
</dbReference>
<evidence type="ECO:0000256" key="4">
    <source>
        <dbReference type="PROSITE-ProRule" id="PRU10141"/>
    </source>
</evidence>
<dbReference type="InterPro" id="IPR017441">
    <property type="entry name" value="Protein_kinase_ATP_BS"/>
</dbReference>
<keyword evidence="3 4" id="KW-0067">ATP-binding</keyword>
<dbReference type="PROSITE" id="PS50011">
    <property type="entry name" value="PROTEIN_KINASE_DOM"/>
    <property type="match status" value="1"/>
</dbReference>
<feature type="region of interest" description="Disordered" evidence="5">
    <location>
        <begin position="398"/>
        <end position="473"/>
    </location>
</feature>
<dbReference type="EC" id="2.7.11.1" evidence="1"/>
<dbReference type="OrthoDB" id="5979581at2759"/>
<reference evidence="7 8" key="1">
    <citation type="journal article" date="2019" name="Environ. Microbiol.">
        <title>At the nexus of three kingdoms: the genome of the mycorrhizal fungus Gigaspora margarita provides insights into plant, endobacterial and fungal interactions.</title>
        <authorList>
            <person name="Venice F."/>
            <person name="Ghignone S."/>
            <person name="Salvioli di Fossalunga A."/>
            <person name="Amselem J."/>
            <person name="Novero M."/>
            <person name="Xianan X."/>
            <person name="Sedzielewska Toro K."/>
            <person name="Morin E."/>
            <person name="Lipzen A."/>
            <person name="Grigoriev I.V."/>
            <person name="Henrissat B."/>
            <person name="Martin F.M."/>
            <person name="Bonfante P."/>
        </authorList>
    </citation>
    <scope>NUCLEOTIDE SEQUENCE [LARGE SCALE GENOMIC DNA]</scope>
    <source>
        <strain evidence="7 8">BEG34</strain>
    </source>
</reference>
<feature type="compositionally biased region" description="Polar residues" evidence="5">
    <location>
        <begin position="886"/>
        <end position="914"/>
    </location>
</feature>
<feature type="binding site" evidence="4">
    <location>
        <position position="40"/>
    </location>
    <ligand>
        <name>ATP</name>
        <dbReference type="ChEBI" id="CHEBI:30616"/>
    </ligand>
</feature>
<evidence type="ECO:0000313" key="7">
    <source>
        <dbReference type="EMBL" id="KAF0433547.1"/>
    </source>
</evidence>
<feature type="compositionally biased region" description="Polar residues" evidence="5">
    <location>
        <begin position="960"/>
        <end position="969"/>
    </location>
</feature>
<feature type="compositionally biased region" description="Basic and acidic residues" evidence="5">
    <location>
        <begin position="446"/>
        <end position="460"/>
    </location>
</feature>
<keyword evidence="2 4" id="KW-0547">Nucleotide-binding</keyword>
<feature type="region of interest" description="Disordered" evidence="5">
    <location>
        <begin position="706"/>
        <end position="742"/>
    </location>
</feature>
<feature type="compositionally biased region" description="Polar residues" evidence="5">
    <location>
        <begin position="706"/>
        <end position="724"/>
    </location>
</feature>
<keyword evidence="8" id="KW-1185">Reference proteome</keyword>
<sequence length="1079" mass="122291">MGGDVVVGGHWLVEEKIGEGSFGEVFRAVHTTTNERYAIKRELIDIVHPQLPHEAEILKLLKGASFIPTVHWFGTEGIYNAMIIDLFGPNLRLLRKAYAKLPVHFVSDVAQQMVTILEYIHKQGVVYRDVKPDNFLLERNFPLQISRLAAFDSDDDASETKLKDLKLLVSRKHHISIVDFGLSAFYIDHETRKHIPKNHHLTKNKTGTARYASLNVHRGLQHSRRDDMESLGYVLLELLRGDLPWAGVTARNSRQGWAKMLKIKEEIPLDELYEGLPKGFMLYLQNARNLQYDEEPDYNRLRKLLADTVGSGTEAEKVTREPLFFDDIYERPLSPRQRSIRSQSPLTIKSPRGGNDYDDEIPYVSPPPSPFYKRKNFSWRTKNKDDMTCFGAPERANSLTISPNNNNNNNNNNNVIPHQKFGTVSPRSYSLPYRDPGYVDNGYHPNGRDERRGKRPENTRRPSYSRRPSTKTSWNIVKDSNAQWEQEVQKYENAWKNGQSWNDNNLDSQEINSVPSTPINEYGFWIDNADQEFSGFDGGLVGDSDGWINHIVNDENIFMIEKSPKYRTQVIRSGTDGNQSNQDYFDLDRTRANSIKGNRDLRDIQSRRPSIPSPLSIAIPSNNIQSQNVASPNKKFDVSQYEDEMDENVPLGPRRSIPNIRPNSLASKFLKRSVPNLRDAAGTGHTVPPPSSTIKRTIAHMQDTQLATTQGTRKSIPTGGNNTRYGYVSKESPINTNHSLRDDKDINTITSQNYRYSPQDARYSPQDTRFPLGRDGIRNRERANTFSHNNNNNNNNMTKDSRLLPASQNRQGNRIFNRERSYTFTSGNSPVSPITPYPFDNPSSPPQYHTNGRRERSYTFTDGGKYKDNNFNTGRNAYDRHRPSTLGRNFGQQNFGSGRNGTNASKSQINNHSPVEQKDSLNPGKIQGENFPPRAKSASPSYFHRRINSNESESVDSKKTGQSLNITANSSSTESSASPSPISPSPDSSPCTDDGKNRSIVSSPTSENHVTFSGNLKESAPQKRHIYMPRRQSFSALTGEGKSHRTRSLTFDDKPNSNFQGHNILDGKKKKYGKSELYV</sequence>
<dbReference type="InterPro" id="IPR050235">
    <property type="entry name" value="CK1_Ser-Thr_kinase"/>
</dbReference>
<feature type="region of interest" description="Disordered" evidence="5">
    <location>
        <begin position="335"/>
        <end position="366"/>
    </location>
</feature>
<feature type="compositionally biased region" description="Low complexity" evidence="5">
    <location>
        <begin position="461"/>
        <end position="473"/>
    </location>
</feature>
<keyword evidence="7" id="KW-0808">Transferase</keyword>
<evidence type="ECO:0000313" key="8">
    <source>
        <dbReference type="Proteomes" id="UP000439903"/>
    </source>
</evidence>
<dbReference type="GO" id="GO:0005524">
    <property type="term" value="F:ATP binding"/>
    <property type="evidence" value="ECO:0007669"/>
    <property type="project" value="UniProtKB-UniRule"/>
</dbReference>
<evidence type="ECO:0000256" key="5">
    <source>
        <dbReference type="SAM" id="MobiDB-lite"/>
    </source>
</evidence>
<name>A0A8H3X8S0_GIGMA</name>
<feature type="compositionally biased region" description="Low complexity" evidence="5">
    <location>
        <begin position="404"/>
        <end position="414"/>
    </location>
</feature>
<dbReference type="Gene3D" id="1.10.510.10">
    <property type="entry name" value="Transferase(Phosphotransferase) domain 1"/>
    <property type="match status" value="1"/>
</dbReference>
<dbReference type="Gene3D" id="3.30.200.20">
    <property type="entry name" value="Phosphorylase Kinase, domain 1"/>
    <property type="match status" value="1"/>
</dbReference>
<comment type="caution">
    <text evidence="7">The sequence shown here is derived from an EMBL/GenBank/DDBJ whole genome shotgun (WGS) entry which is preliminary data.</text>
</comment>
<dbReference type="SUPFAM" id="SSF56112">
    <property type="entry name" value="Protein kinase-like (PK-like)"/>
    <property type="match status" value="1"/>
</dbReference>
<dbReference type="PROSITE" id="PS00108">
    <property type="entry name" value="PROTEIN_KINASE_ST"/>
    <property type="match status" value="1"/>
</dbReference>
<protein>
    <recommendedName>
        <fullName evidence="1">non-specific serine/threonine protein kinase</fullName>
        <ecNumber evidence="1">2.7.11.1</ecNumber>
    </recommendedName>
</protein>
<feature type="compositionally biased region" description="Polar residues" evidence="5">
    <location>
        <begin position="823"/>
        <end position="832"/>
    </location>
</feature>
<dbReference type="SMART" id="SM00220">
    <property type="entry name" value="S_TKc"/>
    <property type="match status" value="1"/>
</dbReference>
<dbReference type="PROSITE" id="PS00107">
    <property type="entry name" value="PROTEIN_KINASE_ATP"/>
    <property type="match status" value="1"/>
</dbReference>
<feature type="domain" description="Protein kinase" evidence="6">
    <location>
        <begin position="11"/>
        <end position="324"/>
    </location>
</feature>
<feature type="compositionally biased region" description="Low complexity" evidence="5">
    <location>
        <begin position="970"/>
        <end position="990"/>
    </location>
</feature>
<dbReference type="PANTHER" id="PTHR11909">
    <property type="entry name" value="CASEIN KINASE-RELATED"/>
    <property type="match status" value="1"/>
</dbReference>
<dbReference type="InterPro" id="IPR008271">
    <property type="entry name" value="Ser/Thr_kinase_AS"/>
</dbReference>
<keyword evidence="7" id="KW-0418">Kinase</keyword>
<evidence type="ECO:0000256" key="3">
    <source>
        <dbReference type="ARBA" id="ARBA00022840"/>
    </source>
</evidence>
<feature type="compositionally biased region" description="Low complexity" evidence="5">
    <location>
        <begin position="335"/>
        <end position="346"/>
    </location>
</feature>
<dbReference type="Pfam" id="PF00069">
    <property type="entry name" value="Pkinase"/>
    <property type="match status" value="1"/>
</dbReference>
<feature type="compositionally biased region" description="Polar residues" evidence="5">
    <location>
        <begin position="999"/>
        <end position="1016"/>
    </location>
</feature>
<organism evidence="7 8">
    <name type="scientific">Gigaspora margarita</name>
    <dbReference type="NCBI Taxonomy" id="4874"/>
    <lineage>
        <taxon>Eukaryota</taxon>
        <taxon>Fungi</taxon>
        <taxon>Fungi incertae sedis</taxon>
        <taxon>Mucoromycota</taxon>
        <taxon>Glomeromycotina</taxon>
        <taxon>Glomeromycetes</taxon>
        <taxon>Diversisporales</taxon>
        <taxon>Gigasporaceae</taxon>
        <taxon>Gigaspora</taxon>
    </lineage>
</organism>
<dbReference type="AlphaFoldDB" id="A0A8H3X8S0"/>
<accession>A0A8H3X8S0</accession>
<dbReference type="Proteomes" id="UP000439903">
    <property type="component" value="Unassembled WGS sequence"/>
</dbReference>
<evidence type="ECO:0000259" key="6">
    <source>
        <dbReference type="PROSITE" id="PS50011"/>
    </source>
</evidence>
<feature type="region of interest" description="Disordered" evidence="5">
    <location>
        <begin position="823"/>
        <end position="1079"/>
    </location>
</feature>
<dbReference type="CDD" id="cd14016">
    <property type="entry name" value="STKc_CK1"/>
    <property type="match status" value="1"/>
</dbReference>
<evidence type="ECO:0000256" key="2">
    <source>
        <dbReference type="ARBA" id="ARBA00022741"/>
    </source>
</evidence>
<dbReference type="InterPro" id="IPR000719">
    <property type="entry name" value="Prot_kinase_dom"/>
</dbReference>
<gene>
    <name evidence="7" type="ORF">F8M41_005031</name>
</gene>
<evidence type="ECO:0000256" key="1">
    <source>
        <dbReference type="ARBA" id="ARBA00012513"/>
    </source>
</evidence>
<dbReference type="EMBL" id="WTPW01001470">
    <property type="protein sequence ID" value="KAF0433547.1"/>
    <property type="molecule type" value="Genomic_DNA"/>
</dbReference>
<dbReference type="GO" id="GO:0004674">
    <property type="term" value="F:protein serine/threonine kinase activity"/>
    <property type="evidence" value="ECO:0007669"/>
    <property type="project" value="UniProtKB-EC"/>
</dbReference>